<evidence type="ECO:0000313" key="1">
    <source>
        <dbReference type="EMBL" id="GCE02471.1"/>
    </source>
</evidence>
<organism evidence="1 2">
    <name type="scientific">Embleya hyalina</name>
    <dbReference type="NCBI Taxonomy" id="516124"/>
    <lineage>
        <taxon>Bacteria</taxon>
        <taxon>Bacillati</taxon>
        <taxon>Actinomycetota</taxon>
        <taxon>Actinomycetes</taxon>
        <taxon>Kitasatosporales</taxon>
        <taxon>Streptomycetaceae</taxon>
        <taxon>Embleya</taxon>
    </lineage>
</organism>
<proteinExistence type="predicted"/>
<name>A0A401Z6I5_9ACTN</name>
<keyword evidence="2" id="KW-1185">Reference proteome</keyword>
<evidence type="ECO:0000313" key="2">
    <source>
        <dbReference type="Proteomes" id="UP000286931"/>
    </source>
</evidence>
<accession>A0A401Z6I5</accession>
<sequence length="38" mass="4002">MSVPVGKVPLPVFDRVFDDGCSLFAAVGRPEPRGGWAA</sequence>
<dbReference type="AlphaFoldDB" id="A0A401Z6I5"/>
<gene>
    <name evidence="1" type="ORF">EHYA_10248</name>
</gene>
<dbReference type="EMBL" id="BIFH01000065">
    <property type="protein sequence ID" value="GCE02471.1"/>
    <property type="molecule type" value="Genomic_DNA"/>
</dbReference>
<reference evidence="1 2" key="1">
    <citation type="submission" date="2018-12" db="EMBL/GenBank/DDBJ databases">
        <title>Draft genome sequence of Embleya hyalina NBRC 13850T.</title>
        <authorList>
            <person name="Komaki H."/>
            <person name="Hosoyama A."/>
            <person name="Kimura A."/>
            <person name="Ichikawa N."/>
            <person name="Tamura T."/>
        </authorList>
    </citation>
    <scope>NUCLEOTIDE SEQUENCE [LARGE SCALE GENOMIC DNA]</scope>
    <source>
        <strain evidence="1 2">NBRC 13850</strain>
    </source>
</reference>
<comment type="caution">
    <text evidence="1">The sequence shown here is derived from an EMBL/GenBank/DDBJ whole genome shotgun (WGS) entry which is preliminary data.</text>
</comment>
<protein>
    <submittedName>
        <fullName evidence="1">Uncharacterized protein</fullName>
    </submittedName>
</protein>
<dbReference type="Proteomes" id="UP000286931">
    <property type="component" value="Unassembled WGS sequence"/>
</dbReference>